<keyword evidence="2" id="KW-1185">Reference proteome</keyword>
<organism evidence="1 2">
    <name type="scientific">Dioscorea alata</name>
    <name type="common">Purple yam</name>
    <dbReference type="NCBI Taxonomy" id="55571"/>
    <lineage>
        <taxon>Eukaryota</taxon>
        <taxon>Viridiplantae</taxon>
        <taxon>Streptophyta</taxon>
        <taxon>Embryophyta</taxon>
        <taxon>Tracheophyta</taxon>
        <taxon>Spermatophyta</taxon>
        <taxon>Magnoliopsida</taxon>
        <taxon>Liliopsida</taxon>
        <taxon>Dioscoreales</taxon>
        <taxon>Dioscoreaceae</taxon>
        <taxon>Dioscorea</taxon>
    </lineage>
</organism>
<reference evidence="2" key="1">
    <citation type="journal article" date="2022" name="Nat. Commun.">
        <title>Chromosome evolution and the genetic basis of agronomically important traits in greater yam.</title>
        <authorList>
            <person name="Bredeson J.V."/>
            <person name="Lyons J.B."/>
            <person name="Oniyinde I.O."/>
            <person name="Okereke N.R."/>
            <person name="Kolade O."/>
            <person name="Nnabue I."/>
            <person name="Nwadili C.O."/>
            <person name="Hribova E."/>
            <person name="Parker M."/>
            <person name="Nwogha J."/>
            <person name="Shu S."/>
            <person name="Carlson J."/>
            <person name="Kariba R."/>
            <person name="Muthemba S."/>
            <person name="Knop K."/>
            <person name="Barton G.J."/>
            <person name="Sherwood A.V."/>
            <person name="Lopez-Montes A."/>
            <person name="Asiedu R."/>
            <person name="Jamnadass R."/>
            <person name="Muchugi A."/>
            <person name="Goodstein D."/>
            <person name="Egesi C.N."/>
            <person name="Featherston J."/>
            <person name="Asfaw A."/>
            <person name="Simpson G.G."/>
            <person name="Dolezel J."/>
            <person name="Hendre P.S."/>
            <person name="Van Deynze A."/>
            <person name="Kumar P.L."/>
            <person name="Obidiegwu J.E."/>
            <person name="Bhattacharjee R."/>
            <person name="Rokhsar D.S."/>
        </authorList>
    </citation>
    <scope>NUCLEOTIDE SEQUENCE [LARGE SCALE GENOMIC DNA]</scope>
    <source>
        <strain evidence="2">cv. TDa95/00328</strain>
    </source>
</reference>
<dbReference type="EMBL" id="CM037018">
    <property type="protein sequence ID" value="KAH7673547.1"/>
    <property type="molecule type" value="Genomic_DNA"/>
</dbReference>
<name>A0ACB7VH67_DIOAL</name>
<proteinExistence type="predicted"/>
<sequence>MKTEIQSIKQSPEMSFVLVLFFFFAPFNGVLFVSASQSLLQFNLSELTRKPSHFSSSAPGFLQDVVKAIAVKEKWDPDADVRVSELDRASARIGDSRRYEVRMQSVLALKFGDELEDVKWRRWEGEFGVDLMDGEEGRRASVGDLVLEGPVELRAGKGGDDGIVLLLPNQNVTHKALNRVLVGDGITIRLEGAQEVSLVHPSGIFLSLDGTLATHSETKHHFWPLGYTSCSPLLSIQVMGSASLHAFRTHNPKVSVKAAFQSHDIVELLPDKCYNHENFKQVASFYIPGLGSRLAYVEKTLRSFLGSRIFQSRSTRILKIKVMTSTLVKFQFELERDITENDEKWRKVEKWKTKPTVERRRFEVVARIEGKRLKPVTVRKLKRPLVTYDSMSWSNLMSNISFAELFSYVVPSEALTLDVKW</sequence>
<evidence type="ECO:0000313" key="2">
    <source>
        <dbReference type="Proteomes" id="UP000827976"/>
    </source>
</evidence>
<dbReference type="Proteomes" id="UP000827976">
    <property type="component" value="Chromosome 8"/>
</dbReference>
<gene>
    <name evidence="1" type="ORF">IHE45_08G014300</name>
</gene>
<evidence type="ECO:0000313" key="1">
    <source>
        <dbReference type="EMBL" id="KAH7673547.1"/>
    </source>
</evidence>
<comment type="caution">
    <text evidence="1">The sequence shown here is derived from an EMBL/GenBank/DDBJ whole genome shotgun (WGS) entry which is preliminary data.</text>
</comment>
<accession>A0ACB7VH67</accession>
<protein>
    <submittedName>
        <fullName evidence="1">Uncharacterized protein</fullName>
    </submittedName>
</protein>